<dbReference type="RefSeq" id="WP_188956585.1">
    <property type="nucleotide sequence ID" value="NZ_BMQW01000006.1"/>
</dbReference>
<accession>A0ABQ2QR52</accession>
<evidence type="ECO:0000256" key="1">
    <source>
        <dbReference type="SAM" id="Phobius"/>
    </source>
</evidence>
<evidence type="ECO:0000313" key="3">
    <source>
        <dbReference type="Proteomes" id="UP000654004"/>
    </source>
</evidence>
<keyword evidence="1" id="KW-0472">Membrane</keyword>
<organism evidence="2 3">
    <name type="scientific">Shewanella ulleungensis</name>
    <dbReference type="NCBI Taxonomy" id="2282699"/>
    <lineage>
        <taxon>Bacteria</taxon>
        <taxon>Pseudomonadati</taxon>
        <taxon>Pseudomonadota</taxon>
        <taxon>Gammaproteobacteria</taxon>
        <taxon>Alteromonadales</taxon>
        <taxon>Shewanellaceae</taxon>
        <taxon>Shewanella</taxon>
    </lineage>
</organism>
<dbReference type="EMBL" id="BMQW01000006">
    <property type="protein sequence ID" value="GGP89466.1"/>
    <property type="molecule type" value="Genomic_DNA"/>
</dbReference>
<reference evidence="3" key="1">
    <citation type="journal article" date="2019" name="Int. J. Syst. Evol. Microbiol.">
        <title>The Global Catalogue of Microorganisms (GCM) 10K type strain sequencing project: providing services to taxonomists for standard genome sequencing and annotation.</title>
        <authorList>
            <consortium name="The Broad Institute Genomics Platform"/>
            <consortium name="The Broad Institute Genome Sequencing Center for Infectious Disease"/>
            <person name="Wu L."/>
            <person name="Ma J."/>
        </authorList>
    </citation>
    <scope>NUCLEOTIDE SEQUENCE [LARGE SCALE GENOMIC DNA]</scope>
    <source>
        <strain evidence="3">JCM 32305</strain>
    </source>
</reference>
<proteinExistence type="predicted"/>
<sequence>MKAKVNLIPKALLGTISFLMIIVLFLWLSAIHEVIEDGNAFGFSIGMSKAEVFANLQEHTEKNIEAINLVSADNKSSKRGVLSSNTHDFYASDKWVVMFESAYFFDSVTLEFCSGHLCKIFRKRQYLEMP</sequence>
<keyword evidence="1" id="KW-0812">Transmembrane</keyword>
<feature type="transmembrane region" description="Helical" evidence="1">
    <location>
        <begin position="12"/>
        <end position="30"/>
    </location>
</feature>
<dbReference type="Proteomes" id="UP000654004">
    <property type="component" value="Unassembled WGS sequence"/>
</dbReference>
<keyword evidence="3" id="KW-1185">Reference proteome</keyword>
<name>A0ABQ2QR52_9GAMM</name>
<keyword evidence="1" id="KW-1133">Transmembrane helix</keyword>
<evidence type="ECO:0000313" key="2">
    <source>
        <dbReference type="EMBL" id="GGP89466.1"/>
    </source>
</evidence>
<comment type="caution">
    <text evidence="2">The sequence shown here is derived from an EMBL/GenBank/DDBJ whole genome shotgun (WGS) entry which is preliminary data.</text>
</comment>
<protein>
    <submittedName>
        <fullName evidence="2">Uncharacterized protein</fullName>
    </submittedName>
</protein>
<gene>
    <name evidence="2" type="ORF">GCM10009410_24160</name>
</gene>